<evidence type="ECO:0000313" key="9">
    <source>
        <dbReference type="EMBL" id="KDP44745.1"/>
    </source>
</evidence>
<sequence length="376" mass="43846">MVQEISVIQETHKKGHDHQETVLPLEGCDIFTGEWVLDKKTHPLYKEDECEFLSEWVTCLKNGREDSLYQNWRWQPKECSLPKFEAKLLLEKLKGKRLMFVGDSIHYNQWQSLICMVQSAIPIGKKSLDYSNYTTVFKIEDYNATIEYYWAPFLVESNSDPPTMRDGKSDSVIKVESITKHGNNWKNVHYLIFNTYTWWLKYPTIKALRGSFDEGAIEYDEIQRHIAYEKVLRTWAKWVEENVDPNHTSVFFSSMFPQHLRSSDWKNPDGINCFEETMPILNISTPVDVSTDKQVFAIARNVIESMKIPIHFLNITTLSEYRKDAHTSIYTSHGGKLLSPEQKSNPAIYADCLHWCLPGLPDTWNELLYADIIKQS</sequence>
<proteinExistence type="inferred from homology"/>
<evidence type="ECO:0000256" key="6">
    <source>
        <dbReference type="ARBA" id="ARBA00023136"/>
    </source>
</evidence>
<keyword evidence="6" id="KW-0472">Membrane</keyword>
<evidence type="ECO:0000259" key="7">
    <source>
        <dbReference type="Pfam" id="PF13839"/>
    </source>
</evidence>
<dbReference type="EMBL" id="KK914240">
    <property type="protein sequence ID" value="KDP44745.1"/>
    <property type="molecule type" value="Genomic_DNA"/>
</dbReference>
<evidence type="ECO:0000256" key="5">
    <source>
        <dbReference type="ARBA" id="ARBA00022989"/>
    </source>
</evidence>
<reference evidence="9 10" key="1">
    <citation type="journal article" date="2014" name="PLoS ONE">
        <title>Global Analysis of Gene Expression Profiles in Physic Nut (Jatropha curcas L.) Seedlings Exposed to Salt Stress.</title>
        <authorList>
            <person name="Zhang L."/>
            <person name="Zhang C."/>
            <person name="Wu P."/>
            <person name="Chen Y."/>
            <person name="Li M."/>
            <person name="Jiang H."/>
            <person name="Wu G."/>
        </authorList>
    </citation>
    <scope>NUCLEOTIDE SEQUENCE [LARGE SCALE GENOMIC DNA]</scope>
    <source>
        <strain evidence="10">cv. GZQX0401</strain>
        <tissue evidence="9">Young leaves</tissue>
    </source>
</reference>
<dbReference type="Pfam" id="PF14416">
    <property type="entry name" value="PMR5N"/>
    <property type="match status" value="1"/>
</dbReference>
<evidence type="ECO:0000256" key="3">
    <source>
        <dbReference type="ARBA" id="ARBA00022692"/>
    </source>
</evidence>
<protein>
    <submittedName>
        <fullName evidence="9">Uncharacterized protein</fullName>
    </submittedName>
</protein>
<dbReference type="OrthoDB" id="1932925at2759"/>
<evidence type="ECO:0000259" key="8">
    <source>
        <dbReference type="Pfam" id="PF14416"/>
    </source>
</evidence>
<gene>
    <name evidence="9" type="ORF">JCGZ_01245</name>
</gene>
<organism evidence="9 10">
    <name type="scientific">Jatropha curcas</name>
    <name type="common">Barbados nut</name>
    <dbReference type="NCBI Taxonomy" id="180498"/>
    <lineage>
        <taxon>Eukaryota</taxon>
        <taxon>Viridiplantae</taxon>
        <taxon>Streptophyta</taxon>
        <taxon>Embryophyta</taxon>
        <taxon>Tracheophyta</taxon>
        <taxon>Spermatophyta</taxon>
        <taxon>Magnoliopsida</taxon>
        <taxon>eudicotyledons</taxon>
        <taxon>Gunneridae</taxon>
        <taxon>Pentapetalae</taxon>
        <taxon>rosids</taxon>
        <taxon>fabids</taxon>
        <taxon>Malpighiales</taxon>
        <taxon>Euphorbiaceae</taxon>
        <taxon>Crotonoideae</taxon>
        <taxon>Jatropheae</taxon>
        <taxon>Jatropha</taxon>
    </lineage>
</organism>
<dbReference type="InterPro" id="IPR026057">
    <property type="entry name" value="TBL_C"/>
</dbReference>
<dbReference type="Pfam" id="PF13839">
    <property type="entry name" value="PC-Esterase"/>
    <property type="match status" value="1"/>
</dbReference>
<dbReference type="InterPro" id="IPR029962">
    <property type="entry name" value="TBL"/>
</dbReference>
<dbReference type="InterPro" id="IPR025846">
    <property type="entry name" value="TBL_N"/>
</dbReference>
<dbReference type="Proteomes" id="UP000027138">
    <property type="component" value="Unassembled WGS sequence"/>
</dbReference>
<accession>A0A067LJE4</accession>
<evidence type="ECO:0000256" key="1">
    <source>
        <dbReference type="ARBA" id="ARBA00004167"/>
    </source>
</evidence>
<keyword evidence="10" id="KW-1185">Reference proteome</keyword>
<dbReference type="GO" id="GO:0016413">
    <property type="term" value="F:O-acetyltransferase activity"/>
    <property type="evidence" value="ECO:0007669"/>
    <property type="project" value="InterPro"/>
</dbReference>
<feature type="domain" description="Trichome birefringence-like N-terminal" evidence="8">
    <location>
        <begin position="27"/>
        <end position="80"/>
    </location>
</feature>
<dbReference type="PANTHER" id="PTHR32285">
    <property type="entry name" value="PROTEIN TRICHOME BIREFRINGENCE-LIKE 9-RELATED"/>
    <property type="match status" value="1"/>
</dbReference>
<dbReference type="AlphaFoldDB" id="A0A067LJE4"/>
<dbReference type="KEGG" id="jcu:105648792"/>
<feature type="domain" description="Trichome birefringence-like C-terminal" evidence="7">
    <location>
        <begin position="81"/>
        <end position="370"/>
    </location>
</feature>
<comment type="similarity">
    <text evidence="2">Belongs to the PC-esterase family. TBL subfamily.</text>
</comment>
<evidence type="ECO:0000313" key="10">
    <source>
        <dbReference type="Proteomes" id="UP000027138"/>
    </source>
</evidence>
<dbReference type="GO" id="GO:0016020">
    <property type="term" value="C:membrane"/>
    <property type="evidence" value="ECO:0007669"/>
    <property type="project" value="UniProtKB-SubCell"/>
</dbReference>
<comment type="subcellular location">
    <subcellularLocation>
        <location evidence="1">Membrane</location>
        <topology evidence="1">Single-pass membrane protein</topology>
    </subcellularLocation>
</comment>
<keyword evidence="3" id="KW-0812">Transmembrane</keyword>
<evidence type="ECO:0000256" key="4">
    <source>
        <dbReference type="ARBA" id="ARBA00022968"/>
    </source>
</evidence>
<evidence type="ECO:0000256" key="2">
    <source>
        <dbReference type="ARBA" id="ARBA00007727"/>
    </source>
</evidence>
<keyword evidence="4" id="KW-0735">Signal-anchor</keyword>
<keyword evidence="5" id="KW-1133">Transmembrane helix</keyword>
<dbReference type="PANTHER" id="PTHR32285:SF157">
    <property type="entry name" value="PROTEIN TRICHOME BIREFRINGENCE-LIKE 30"/>
    <property type="match status" value="1"/>
</dbReference>
<name>A0A067LJE4_JATCU</name>
<dbReference type="GO" id="GO:0005794">
    <property type="term" value="C:Golgi apparatus"/>
    <property type="evidence" value="ECO:0007669"/>
    <property type="project" value="TreeGrafter"/>
</dbReference>